<accession>A0A5D0RHF9</accession>
<keyword evidence="2" id="KW-1185">Reference proteome</keyword>
<organism evidence="1 2">
    <name type="scientific">Bizionia myxarmorum</name>
    <dbReference type="NCBI Taxonomy" id="291186"/>
    <lineage>
        <taxon>Bacteria</taxon>
        <taxon>Pseudomonadati</taxon>
        <taxon>Bacteroidota</taxon>
        <taxon>Flavobacteriia</taxon>
        <taxon>Flavobacteriales</taxon>
        <taxon>Flavobacteriaceae</taxon>
        <taxon>Bizionia</taxon>
    </lineage>
</organism>
<sequence length="136" mass="16157">MEYVKEKETVQIISRIFIDDFERLIRTRYDETITLSKENESDKVNYYISKYLNEKIGVQINGKPVKLVFIGKEYENDLVYCYLEIKNVTSIKSFEIINQVLFDVFSDQKNIVRTDINGQNKSFMLVKRNDKGMLNF</sequence>
<reference evidence="1 2" key="1">
    <citation type="submission" date="2019-08" db="EMBL/GenBank/DDBJ databases">
        <title>Genomes of Antarctic Bizionia species.</title>
        <authorList>
            <person name="Bowman J.P."/>
        </authorList>
    </citation>
    <scope>NUCLEOTIDE SEQUENCE [LARGE SCALE GENOMIC DNA]</scope>
    <source>
        <strain evidence="1 2">ADA-4</strain>
    </source>
</reference>
<proteinExistence type="predicted"/>
<dbReference type="Proteomes" id="UP000323720">
    <property type="component" value="Unassembled WGS sequence"/>
</dbReference>
<dbReference type="InterPro" id="IPR046525">
    <property type="entry name" value="DUF6702"/>
</dbReference>
<gene>
    <name evidence="1" type="ORF">ES674_05745</name>
</gene>
<dbReference type="AlphaFoldDB" id="A0A5D0RHF9"/>
<comment type="caution">
    <text evidence="1">The sequence shown here is derived from an EMBL/GenBank/DDBJ whole genome shotgun (WGS) entry which is preliminary data.</text>
</comment>
<name>A0A5D0RHF9_9FLAO</name>
<protein>
    <submittedName>
        <fullName evidence="1">Peptidase E</fullName>
    </submittedName>
</protein>
<evidence type="ECO:0000313" key="2">
    <source>
        <dbReference type="Proteomes" id="UP000323720"/>
    </source>
</evidence>
<dbReference type="OrthoDB" id="5735516at2"/>
<evidence type="ECO:0000313" key="1">
    <source>
        <dbReference type="EMBL" id="TYB79924.1"/>
    </source>
</evidence>
<dbReference type="EMBL" id="VSKK01000001">
    <property type="protein sequence ID" value="TYB79924.1"/>
    <property type="molecule type" value="Genomic_DNA"/>
</dbReference>
<dbReference type="Pfam" id="PF20420">
    <property type="entry name" value="DUF6702"/>
    <property type="match status" value="1"/>
</dbReference>